<dbReference type="InterPro" id="IPR001680">
    <property type="entry name" value="WD40_rpt"/>
</dbReference>
<accession>A0A409X9Z1</accession>
<dbReference type="InParanoid" id="A0A409X9Z1"/>
<dbReference type="Gene3D" id="3.40.50.300">
    <property type="entry name" value="P-loop containing nucleotide triphosphate hydrolases"/>
    <property type="match status" value="1"/>
</dbReference>
<dbReference type="PRINTS" id="PR00320">
    <property type="entry name" value="GPROTEINBRPT"/>
</dbReference>
<protein>
    <recommendedName>
        <fullName evidence="5">NACHT domain-containing protein</fullName>
    </recommendedName>
</protein>
<feature type="region of interest" description="Disordered" evidence="4">
    <location>
        <begin position="1"/>
        <end position="71"/>
    </location>
</feature>
<feature type="non-terminal residue" evidence="6">
    <location>
        <position position="1108"/>
    </location>
</feature>
<dbReference type="OrthoDB" id="3266532at2759"/>
<dbReference type="STRING" id="93625.A0A409X9Z1"/>
<dbReference type="SUPFAM" id="SSF52540">
    <property type="entry name" value="P-loop containing nucleoside triphosphate hydrolases"/>
    <property type="match status" value="1"/>
</dbReference>
<dbReference type="PROSITE" id="PS00678">
    <property type="entry name" value="WD_REPEATS_1"/>
    <property type="match status" value="2"/>
</dbReference>
<dbReference type="CDD" id="cd00200">
    <property type="entry name" value="WD40"/>
    <property type="match status" value="1"/>
</dbReference>
<dbReference type="Proteomes" id="UP000283269">
    <property type="component" value="Unassembled WGS sequence"/>
</dbReference>
<dbReference type="InterPro" id="IPR015943">
    <property type="entry name" value="WD40/YVTN_repeat-like_dom_sf"/>
</dbReference>
<gene>
    <name evidence="6" type="ORF">CVT25_011473</name>
</gene>
<feature type="repeat" description="WD" evidence="3">
    <location>
        <begin position="927"/>
        <end position="961"/>
    </location>
</feature>
<feature type="domain" description="NACHT" evidence="5">
    <location>
        <begin position="365"/>
        <end position="511"/>
    </location>
</feature>
<keyword evidence="7" id="KW-1185">Reference proteome</keyword>
<dbReference type="GO" id="GO:1990234">
    <property type="term" value="C:transferase complex"/>
    <property type="evidence" value="ECO:0007669"/>
    <property type="project" value="UniProtKB-ARBA"/>
</dbReference>
<evidence type="ECO:0000256" key="1">
    <source>
        <dbReference type="ARBA" id="ARBA00022574"/>
    </source>
</evidence>
<comment type="caution">
    <text evidence="6">The sequence shown here is derived from an EMBL/GenBank/DDBJ whole genome shotgun (WGS) entry which is preliminary data.</text>
</comment>
<dbReference type="SUPFAM" id="SSF50978">
    <property type="entry name" value="WD40 repeat-like"/>
    <property type="match status" value="1"/>
</dbReference>
<name>A0A409X9Z1_PSICY</name>
<evidence type="ECO:0000256" key="3">
    <source>
        <dbReference type="PROSITE-ProRule" id="PRU00221"/>
    </source>
</evidence>
<feature type="repeat" description="WD" evidence="3">
    <location>
        <begin position="1060"/>
        <end position="1101"/>
    </location>
</feature>
<dbReference type="EMBL" id="NHYD01002236">
    <property type="protein sequence ID" value="PPQ87633.1"/>
    <property type="molecule type" value="Genomic_DNA"/>
</dbReference>
<dbReference type="PANTHER" id="PTHR22847:SF637">
    <property type="entry name" value="WD REPEAT DOMAIN 5B"/>
    <property type="match status" value="1"/>
</dbReference>
<proteinExistence type="predicted"/>
<dbReference type="Gene3D" id="2.130.10.10">
    <property type="entry name" value="YVTN repeat-like/Quinoprotein amine dehydrogenase"/>
    <property type="match status" value="2"/>
</dbReference>
<evidence type="ECO:0000313" key="7">
    <source>
        <dbReference type="Proteomes" id="UP000283269"/>
    </source>
</evidence>
<evidence type="ECO:0000259" key="5">
    <source>
        <dbReference type="PROSITE" id="PS50837"/>
    </source>
</evidence>
<feature type="compositionally biased region" description="Basic and acidic residues" evidence="4">
    <location>
        <begin position="15"/>
        <end position="25"/>
    </location>
</feature>
<feature type="repeat" description="WD" evidence="3">
    <location>
        <begin position="1018"/>
        <end position="1059"/>
    </location>
</feature>
<keyword evidence="1 3" id="KW-0853">WD repeat</keyword>
<evidence type="ECO:0000256" key="2">
    <source>
        <dbReference type="ARBA" id="ARBA00022737"/>
    </source>
</evidence>
<dbReference type="InterPro" id="IPR056884">
    <property type="entry name" value="NPHP3-like_N"/>
</dbReference>
<dbReference type="PROSITE" id="PS50837">
    <property type="entry name" value="NACHT"/>
    <property type="match status" value="1"/>
</dbReference>
<evidence type="ECO:0000313" key="6">
    <source>
        <dbReference type="EMBL" id="PPQ87633.1"/>
    </source>
</evidence>
<reference evidence="6 7" key="1">
    <citation type="journal article" date="2018" name="Evol. Lett.">
        <title>Horizontal gene cluster transfer increased hallucinogenic mushroom diversity.</title>
        <authorList>
            <person name="Reynolds H.T."/>
            <person name="Vijayakumar V."/>
            <person name="Gluck-Thaler E."/>
            <person name="Korotkin H.B."/>
            <person name="Matheny P.B."/>
            <person name="Slot J.C."/>
        </authorList>
    </citation>
    <scope>NUCLEOTIDE SEQUENCE [LARGE SCALE GENOMIC DNA]</scope>
    <source>
        <strain evidence="6 7">2631</strain>
    </source>
</reference>
<organism evidence="6 7">
    <name type="scientific">Psilocybe cyanescens</name>
    <dbReference type="NCBI Taxonomy" id="93625"/>
    <lineage>
        <taxon>Eukaryota</taxon>
        <taxon>Fungi</taxon>
        <taxon>Dikarya</taxon>
        <taxon>Basidiomycota</taxon>
        <taxon>Agaricomycotina</taxon>
        <taxon>Agaricomycetes</taxon>
        <taxon>Agaricomycetidae</taxon>
        <taxon>Agaricales</taxon>
        <taxon>Agaricineae</taxon>
        <taxon>Strophariaceae</taxon>
        <taxon>Psilocybe</taxon>
    </lineage>
</organism>
<sequence length="1108" mass="122312">MPDKKNTNLLSKAAKLRDKVRDRIGLPRSGSPVPGNAQATMPSARGSTSGGASTPVFTTAAPPSGHSRVTQSTAPMISAALTSSATLLASAAAPASVAHSVAATVPAPAAPPASAVAPAPAAPPASASAPAAVPTPTAPPSASAADAGSSGGASSLFHKAKENVQTALKGANVSLKVLKEVSVVFPPLQAAVGGVIACVETYQKTSDNHDEMTRVLENIGQLASMLTARLNQSKDHKLLKDMVERLTLYVSVVNTFRSVIANKSPHRLLNKEIKNIEAMQEPGLFSRMATSTEDIDLGLQVERNTCDILKHVVFQQLLRSNDAAFDAAINIDKASRGPCTEDTRVDIINQIMEWAKENDLTKAPPVYWLSGLGGLGKTTIAYTVCQQLKDNDVSFSSFFCSQQLDSKYSKFLIPTLCRDLAECFSSFAAEILDVLVTDSKVVHAILQRQIDELFVKPWEASTASRVGLPAPVVVIDALDENDRGTDFLKELFRVVQLGKLKGIKFLVTSRPEPELVELFRQLPENAVYKLHEVNIFNVQEDIRKYLHNVLPDLKNIPEVETLADQASGFFIYAATVVRFLEPFSFSQKVEQLQKLLSEWPKVTQSSDKLALDELYENVLKIAFRSEHVRSKNLQILYTVLCAESRVDMSVIAALSGAKNDVVQKVIENLHAVLYVSKDNHIYWYHTSFRDFIFDQNRAKLKFYTGPNNQPSEEIRIDVYCNPSTHHTFLAYQCFYIMKVLCFNICKFESSYLFDSEIADLHTRVKNNIPLKLQYASQYWAKHLVQADGTEEIIHDLVSCLGMFMHKKLLFWIETMNLIGTRVECASLLKTAKNWLKKKNQNPDLIVYLNHAVQFATFFAGSEAAKSTPHLYISVLATWNQNSAVWKYWKAQFMLIPSVSYPKGQIISPLLTIKITDAKSDENLDGIVNSVAFSPDGNYIVSGSAGDLVCVWDAKSGEQLHRLQGHIHWVRSVAFSPDGNYIVSGSDDKLVCVWDAKLDKQLHELQGHTHWLDKQLHELQGHTHWVISVAFSSDGNYIVSGSADNLVCVWDAKSGEQLHKLKGHTDRVNSVAFSPDSNYIASGSNDKSVCVWNAKSGEQLHKLQYHTDW</sequence>
<dbReference type="PROSITE" id="PS50082">
    <property type="entry name" value="WD_REPEATS_2"/>
    <property type="match status" value="4"/>
</dbReference>
<dbReference type="InterPro" id="IPR036322">
    <property type="entry name" value="WD40_repeat_dom_sf"/>
</dbReference>
<dbReference type="InterPro" id="IPR027417">
    <property type="entry name" value="P-loop_NTPase"/>
</dbReference>
<dbReference type="PANTHER" id="PTHR22847">
    <property type="entry name" value="WD40 REPEAT PROTEIN"/>
    <property type="match status" value="1"/>
</dbReference>
<dbReference type="Pfam" id="PF24883">
    <property type="entry name" value="NPHP3_N"/>
    <property type="match status" value="1"/>
</dbReference>
<dbReference type="Pfam" id="PF00400">
    <property type="entry name" value="WD40"/>
    <property type="match status" value="4"/>
</dbReference>
<feature type="repeat" description="WD" evidence="3">
    <location>
        <begin position="962"/>
        <end position="1003"/>
    </location>
</feature>
<dbReference type="InterPro" id="IPR007111">
    <property type="entry name" value="NACHT_NTPase"/>
</dbReference>
<dbReference type="SMART" id="SM00320">
    <property type="entry name" value="WD40"/>
    <property type="match status" value="4"/>
</dbReference>
<dbReference type="InterPro" id="IPR019775">
    <property type="entry name" value="WD40_repeat_CS"/>
</dbReference>
<dbReference type="PROSITE" id="PS50294">
    <property type="entry name" value="WD_REPEATS_REGION"/>
    <property type="match status" value="4"/>
</dbReference>
<feature type="region of interest" description="Disordered" evidence="4">
    <location>
        <begin position="108"/>
        <end position="153"/>
    </location>
</feature>
<evidence type="ECO:0000256" key="4">
    <source>
        <dbReference type="SAM" id="MobiDB-lite"/>
    </source>
</evidence>
<dbReference type="InterPro" id="IPR020472">
    <property type="entry name" value="WD40_PAC1"/>
</dbReference>
<dbReference type="AlphaFoldDB" id="A0A409X9Z1"/>
<feature type="compositionally biased region" description="Low complexity" evidence="4">
    <location>
        <begin position="43"/>
        <end position="54"/>
    </location>
</feature>
<keyword evidence="2" id="KW-0677">Repeat</keyword>